<name>A0A4Y7J2L4_PAPSO</name>
<evidence type="ECO:0000313" key="2">
    <source>
        <dbReference type="Proteomes" id="UP000316621"/>
    </source>
</evidence>
<gene>
    <name evidence="1" type="ORF">C5167_012734</name>
</gene>
<accession>A0A4Y7J2L4</accession>
<dbReference type="AlphaFoldDB" id="A0A4Y7J2L4"/>
<proteinExistence type="predicted"/>
<keyword evidence="2" id="KW-1185">Reference proteome</keyword>
<dbReference type="Gramene" id="RZC53885">
    <property type="protein sequence ID" value="RZC53885"/>
    <property type="gene ID" value="C5167_012734"/>
</dbReference>
<dbReference type="Proteomes" id="UP000316621">
    <property type="component" value="Chromosome 3"/>
</dbReference>
<dbReference type="EMBL" id="CM010717">
    <property type="protein sequence ID" value="RZC53885.1"/>
    <property type="molecule type" value="Genomic_DNA"/>
</dbReference>
<sequence length="36" mass="4044">MAKMMLDAYVTRSCQSEEYADEGTLQHFVSCKEPSG</sequence>
<protein>
    <submittedName>
        <fullName evidence="1">Uncharacterized protein</fullName>
    </submittedName>
</protein>
<organism evidence="1 2">
    <name type="scientific">Papaver somniferum</name>
    <name type="common">Opium poppy</name>
    <dbReference type="NCBI Taxonomy" id="3469"/>
    <lineage>
        <taxon>Eukaryota</taxon>
        <taxon>Viridiplantae</taxon>
        <taxon>Streptophyta</taxon>
        <taxon>Embryophyta</taxon>
        <taxon>Tracheophyta</taxon>
        <taxon>Spermatophyta</taxon>
        <taxon>Magnoliopsida</taxon>
        <taxon>Ranunculales</taxon>
        <taxon>Papaveraceae</taxon>
        <taxon>Papaveroideae</taxon>
        <taxon>Papaver</taxon>
    </lineage>
</organism>
<reference evidence="1 2" key="1">
    <citation type="journal article" date="2018" name="Science">
        <title>The opium poppy genome and morphinan production.</title>
        <authorList>
            <person name="Guo L."/>
            <person name="Winzer T."/>
            <person name="Yang X."/>
            <person name="Li Y."/>
            <person name="Ning Z."/>
            <person name="He Z."/>
            <person name="Teodor R."/>
            <person name="Lu Y."/>
            <person name="Bowser T.A."/>
            <person name="Graham I.A."/>
            <person name="Ye K."/>
        </authorList>
    </citation>
    <scope>NUCLEOTIDE SEQUENCE [LARGE SCALE GENOMIC DNA]</scope>
    <source>
        <strain evidence="2">cv. HN1</strain>
        <tissue evidence="1">Leaves</tissue>
    </source>
</reference>
<evidence type="ECO:0000313" key="1">
    <source>
        <dbReference type="EMBL" id="RZC53885.1"/>
    </source>
</evidence>